<feature type="chain" id="PRO_5044288023" evidence="1">
    <location>
        <begin position="23"/>
        <end position="227"/>
    </location>
</feature>
<reference evidence="2" key="1">
    <citation type="submission" date="2024-07" db="EMBL/GenBank/DDBJ databases">
        <title>Whole genome sequence of bacterial strains from algal surface.</title>
        <authorList>
            <person name="Kumar P."/>
        </authorList>
    </citation>
    <scope>NUCLEOTIDE SEQUENCE</scope>
    <source>
        <strain evidence="2">PP-1MA</strain>
    </source>
</reference>
<dbReference type="Pfam" id="PF05643">
    <property type="entry name" value="GNA1162-like"/>
    <property type="match status" value="1"/>
</dbReference>
<feature type="signal peptide" evidence="1">
    <location>
        <begin position="1"/>
        <end position="22"/>
    </location>
</feature>
<keyword evidence="1" id="KW-0732">Signal</keyword>
<dbReference type="EMBL" id="CP165718">
    <property type="protein sequence ID" value="XDV09681.1"/>
    <property type="molecule type" value="Genomic_DNA"/>
</dbReference>
<proteinExistence type="predicted"/>
<evidence type="ECO:0000313" key="2">
    <source>
        <dbReference type="EMBL" id="XDV09681.1"/>
    </source>
</evidence>
<dbReference type="InterPro" id="IPR008517">
    <property type="entry name" value="GNA1162-like"/>
</dbReference>
<evidence type="ECO:0000256" key="1">
    <source>
        <dbReference type="SAM" id="SignalP"/>
    </source>
</evidence>
<organism evidence="2">
    <name type="scientific">Pseudidiomarina sp. PP-1MA</name>
    <dbReference type="NCBI Taxonomy" id="3237706"/>
    <lineage>
        <taxon>Bacteria</taxon>
        <taxon>Pseudomonadati</taxon>
        <taxon>Pseudomonadota</taxon>
        <taxon>Gammaproteobacteria</taxon>
        <taxon>Alteromonadales</taxon>
        <taxon>Idiomarinaceae</taxon>
        <taxon>Pseudidiomarina</taxon>
    </lineage>
</organism>
<dbReference type="PROSITE" id="PS51257">
    <property type="entry name" value="PROKAR_LIPOPROTEIN"/>
    <property type="match status" value="1"/>
</dbReference>
<sequence>MTLLQRVSMLVTVLVLGACASAPDTTHLEPLHQAKLQSILVVPVNNNTIDVQAPTSVLATLPFMLAEKGYYTYPVNTVKMLLEAEGYYEAAEVHAAPADNLAALFGADAILYVTIHEWTAQYMVLATHTKIDFEYRLVNAQGQLLWQARKELVYAPQQQNSSGNPLADLVAMAITAAIERAAPNYLPLTRTANGQVFYGAETGLPPGPYHPKYAEYYQKLEQPKATQ</sequence>
<gene>
    <name evidence="2" type="ORF">AB8S08_00295</name>
</gene>
<dbReference type="RefSeq" id="WP_313932738.1">
    <property type="nucleotide sequence ID" value="NZ_CP165718.1"/>
</dbReference>
<dbReference type="Gene3D" id="3.40.50.10610">
    <property type="entry name" value="ABC-type transport auxiliary lipoprotein component"/>
    <property type="match status" value="1"/>
</dbReference>
<protein>
    <submittedName>
        <fullName evidence="2">DUF799 domain-containing protein</fullName>
    </submittedName>
</protein>
<accession>A0AB39X916</accession>
<name>A0AB39X916_9GAMM</name>
<dbReference type="AlphaFoldDB" id="A0AB39X916"/>